<dbReference type="GO" id="GO:0000981">
    <property type="term" value="F:DNA-binding transcription factor activity, RNA polymerase II-specific"/>
    <property type="evidence" value="ECO:0007669"/>
    <property type="project" value="InterPro"/>
</dbReference>
<reference evidence="7 8" key="1">
    <citation type="journal article" date="2012" name="Proc. Natl. Acad. Sci. U.S.A.">
        <title>Gain and loss of multiple functionally related, horizontally transferred genes in the reduced genomes of two microsporidian parasites.</title>
        <authorList>
            <person name="Pombert J.-F."/>
            <person name="Selman M."/>
            <person name="Burki F."/>
            <person name="Bardell F.T."/>
            <person name="Farinelli L."/>
            <person name="Solter L.F."/>
            <person name="Whitman D.W."/>
            <person name="Weiss L.M."/>
            <person name="Corradi N."/>
            <person name="Keeling P.J."/>
        </authorList>
    </citation>
    <scope>NUCLEOTIDE SEQUENCE [LARGE SCALE GENOMIC DNA]</scope>
    <source>
        <strain evidence="7 8">SJ-2008</strain>
    </source>
</reference>
<keyword evidence="1 4" id="KW-0238">DNA-binding</keyword>
<gene>
    <name evidence="7" type="ordered locus">EROM_060430</name>
</gene>
<dbReference type="CDD" id="cd00086">
    <property type="entry name" value="homeodomain"/>
    <property type="match status" value="1"/>
</dbReference>
<protein>
    <submittedName>
        <fullName evidence="7">Zinc finger domain-containing protein</fullName>
    </submittedName>
</protein>
<dbReference type="Proteomes" id="UP000010094">
    <property type="component" value="Chromosome VI"/>
</dbReference>
<feature type="domain" description="Homeobox" evidence="6">
    <location>
        <begin position="7"/>
        <end position="67"/>
    </location>
</feature>
<dbReference type="HOGENOM" id="CLU_173461_0_0_1"/>
<evidence type="ECO:0000256" key="2">
    <source>
        <dbReference type="ARBA" id="ARBA00023155"/>
    </source>
</evidence>
<dbReference type="InterPro" id="IPR017970">
    <property type="entry name" value="Homeobox_CS"/>
</dbReference>
<dbReference type="OrthoDB" id="6159439at2759"/>
<evidence type="ECO:0000313" key="7">
    <source>
        <dbReference type="EMBL" id="AFN83137.1"/>
    </source>
</evidence>
<dbReference type="SMART" id="SM00389">
    <property type="entry name" value="HOX"/>
    <property type="match status" value="1"/>
</dbReference>
<dbReference type="PANTHER" id="PTHR24324:SF9">
    <property type="entry name" value="HOMEOBOX DOMAIN-CONTAINING PROTEIN"/>
    <property type="match status" value="1"/>
</dbReference>
<dbReference type="PANTHER" id="PTHR24324">
    <property type="entry name" value="HOMEOBOX PROTEIN HHEX"/>
    <property type="match status" value="1"/>
</dbReference>
<sequence>MNRKPKREGKKPRTRMTGDQIKALMACFQDNPFPSTSTREELSRILSISPRTVQIWFQNQRQRIKNQMRMISEGEVFEENVHKECPGKLCILAHVATRRMEERHELDLES</sequence>
<keyword evidence="8" id="KW-1185">Reference proteome</keyword>
<organism evidence="7 8">
    <name type="scientific">Encephalitozoon romaleae (strain SJ-2008)</name>
    <name type="common">Microsporidian parasite</name>
    <dbReference type="NCBI Taxonomy" id="1178016"/>
    <lineage>
        <taxon>Eukaryota</taxon>
        <taxon>Fungi</taxon>
        <taxon>Fungi incertae sedis</taxon>
        <taxon>Microsporidia</taxon>
        <taxon>Unikaryonidae</taxon>
        <taxon>Encephalitozoon</taxon>
    </lineage>
</organism>
<name>I7AS00_ENCRO</name>
<evidence type="ECO:0000256" key="4">
    <source>
        <dbReference type="PROSITE-ProRule" id="PRU00108"/>
    </source>
</evidence>
<keyword evidence="3 4" id="KW-0539">Nucleus</keyword>
<evidence type="ECO:0000256" key="5">
    <source>
        <dbReference type="RuleBase" id="RU000682"/>
    </source>
</evidence>
<dbReference type="AlphaFoldDB" id="I7AS00"/>
<dbReference type="PROSITE" id="PS00027">
    <property type="entry name" value="HOMEOBOX_1"/>
    <property type="match status" value="1"/>
</dbReference>
<dbReference type="VEuPathDB" id="MicrosporidiaDB:EROM_060430"/>
<feature type="DNA-binding region" description="Homeobox" evidence="4">
    <location>
        <begin position="9"/>
        <end position="68"/>
    </location>
</feature>
<proteinExistence type="predicted"/>
<dbReference type="KEGG" id="ero:EROM_060430"/>
<dbReference type="InterPro" id="IPR001356">
    <property type="entry name" value="HD"/>
</dbReference>
<dbReference type="Pfam" id="PF00046">
    <property type="entry name" value="Homeodomain"/>
    <property type="match status" value="1"/>
</dbReference>
<dbReference type="InterPro" id="IPR009057">
    <property type="entry name" value="Homeodomain-like_sf"/>
</dbReference>
<dbReference type="GO" id="GO:0005634">
    <property type="term" value="C:nucleus"/>
    <property type="evidence" value="ECO:0007669"/>
    <property type="project" value="UniProtKB-SubCell"/>
</dbReference>
<dbReference type="RefSeq" id="XP_009264634.1">
    <property type="nucleotide sequence ID" value="XM_009266359.1"/>
</dbReference>
<dbReference type="InterPro" id="IPR051000">
    <property type="entry name" value="Homeobox_DNA-bind_prot"/>
</dbReference>
<dbReference type="SUPFAM" id="SSF46689">
    <property type="entry name" value="Homeodomain-like"/>
    <property type="match status" value="1"/>
</dbReference>
<accession>I7AS00</accession>
<dbReference type="GeneID" id="20521440"/>
<evidence type="ECO:0000259" key="6">
    <source>
        <dbReference type="PROSITE" id="PS50071"/>
    </source>
</evidence>
<dbReference type="Gene3D" id="1.10.10.60">
    <property type="entry name" value="Homeodomain-like"/>
    <property type="match status" value="1"/>
</dbReference>
<evidence type="ECO:0000256" key="1">
    <source>
        <dbReference type="ARBA" id="ARBA00023125"/>
    </source>
</evidence>
<comment type="subcellular location">
    <subcellularLocation>
        <location evidence="4 5">Nucleus</location>
    </subcellularLocation>
</comment>
<keyword evidence="2 4" id="KW-0371">Homeobox</keyword>
<dbReference type="PROSITE" id="PS50071">
    <property type="entry name" value="HOMEOBOX_2"/>
    <property type="match status" value="1"/>
</dbReference>
<dbReference type="EMBL" id="CP003523">
    <property type="protein sequence ID" value="AFN83137.1"/>
    <property type="molecule type" value="Genomic_DNA"/>
</dbReference>
<evidence type="ECO:0000313" key="8">
    <source>
        <dbReference type="Proteomes" id="UP000010094"/>
    </source>
</evidence>
<dbReference type="GO" id="GO:0030154">
    <property type="term" value="P:cell differentiation"/>
    <property type="evidence" value="ECO:0007669"/>
    <property type="project" value="TreeGrafter"/>
</dbReference>
<dbReference type="GO" id="GO:0000978">
    <property type="term" value="F:RNA polymerase II cis-regulatory region sequence-specific DNA binding"/>
    <property type="evidence" value="ECO:0007669"/>
    <property type="project" value="TreeGrafter"/>
</dbReference>
<evidence type="ECO:0000256" key="3">
    <source>
        <dbReference type="ARBA" id="ARBA00023242"/>
    </source>
</evidence>